<sequence length="146" mass="17089">MSDAYNGVQKQIKYIQSSTYLHYASHNLNLVINDAVQGSVKIHKFFAIMQNLFNFFANRIKRWGLLSRFIAESEITLKKLNPIRWPSRVNTITAVKLRFFEALLGITLKSPCKDVRIEAEIIKSKMLNFEFVFLCEFVPKRHQLCF</sequence>
<dbReference type="PANTHER" id="PTHR45749">
    <property type="match status" value="1"/>
</dbReference>
<proteinExistence type="predicted"/>
<name>A0AAN7VLY6_9COLE</name>
<reference evidence="1 2" key="1">
    <citation type="journal article" date="2024" name="Insects">
        <title>An Improved Chromosome-Level Genome Assembly of the Firefly Pyrocoelia pectoralis.</title>
        <authorList>
            <person name="Fu X."/>
            <person name="Meyer-Rochow V.B."/>
            <person name="Ballantyne L."/>
            <person name="Zhu X."/>
        </authorList>
    </citation>
    <scope>NUCLEOTIDE SEQUENCE [LARGE SCALE GENOMIC DNA]</scope>
    <source>
        <strain evidence="1">XCY_ONT2</strain>
    </source>
</reference>
<evidence type="ECO:0008006" key="3">
    <source>
        <dbReference type="Google" id="ProtNLM"/>
    </source>
</evidence>
<dbReference type="PANTHER" id="PTHR45749:SF21">
    <property type="entry name" value="DUF4371 DOMAIN-CONTAINING PROTEIN"/>
    <property type="match status" value="1"/>
</dbReference>
<organism evidence="1 2">
    <name type="scientific">Pyrocoelia pectoralis</name>
    <dbReference type="NCBI Taxonomy" id="417401"/>
    <lineage>
        <taxon>Eukaryota</taxon>
        <taxon>Metazoa</taxon>
        <taxon>Ecdysozoa</taxon>
        <taxon>Arthropoda</taxon>
        <taxon>Hexapoda</taxon>
        <taxon>Insecta</taxon>
        <taxon>Pterygota</taxon>
        <taxon>Neoptera</taxon>
        <taxon>Endopterygota</taxon>
        <taxon>Coleoptera</taxon>
        <taxon>Polyphaga</taxon>
        <taxon>Elateriformia</taxon>
        <taxon>Elateroidea</taxon>
        <taxon>Lampyridae</taxon>
        <taxon>Lampyrinae</taxon>
        <taxon>Pyrocoelia</taxon>
    </lineage>
</organism>
<gene>
    <name evidence="1" type="ORF">RI129_004668</name>
</gene>
<evidence type="ECO:0000313" key="1">
    <source>
        <dbReference type="EMBL" id="KAK5646204.1"/>
    </source>
</evidence>
<accession>A0AAN7VLY6</accession>
<comment type="caution">
    <text evidence="1">The sequence shown here is derived from an EMBL/GenBank/DDBJ whole genome shotgun (WGS) entry which is preliminary data.</text>
</comment>
<dbReference type="Proteomes" id="UP001329430">
    <property type="component" value="Chromosome 3"/>
</dbReference>
<dbReference type="AlphaFoldDB" id="A0AAN7VLY6"/>
<protein>
    <recommendedName>
        <fullName evidence="3">Zinc finger MYM-type protein 1-like</fullName>
    </recommendedName>
</protein>
<dbReference type="EMBL" id="JAVRBK010000003">
    <property type="protein sequence ID" value="KAK5646204.1"/>
    <property type="molecule type" value="Genomic_DNA"/>
</dbReference>
<evidence type="ECO:0000313" key="2">
    <source>
        <dbReference type="Proteomes" id="UP001329430"/>
    </source>
</evidence>
<keyword evidence="2" id="KW-1185">Reference proteome</keyword>